<dbReference type="AlphaFoldDB" id="A0A183A701"/>
<dbReference type="PANTHER" id="PTHR19964">
    <property type="entry name" value="MULTIPLE PDZ DOMAIN PROTEIN"/>
    <property type="match status" value="1"/>
</dbReference>
<dbReference type="Pfam" id="PF00595">
    <property type="entry name" value="PDZ"/>
    <property type="match status" value="1"/>
</dbReference>
<accession>A0A183A701</accession>
<dbReference type="Proteomes" id="UP000272942">
    <property type="component" value="Unassembled WGS sequence"/>
</dbReference>
<evidence type="ECO:0000313" key="3">
    <source>
        <dbReference type="EMBL" id="VDP67280.1"/>
    </source>
</evidence>
<sequence length="306" mass="34033">MLHTDWTEVEVIELLVDSTTGLGFGMCGSKSTGIIVRHIHPGGAAETDGRLRLGDHIVCVQDFNVRGFGPDQVATVLRHTISANLLAASMNPDVTDESASHIDLFEVKSNRGEIDWPIRTEPLSDSSAVPPLNQPRRPTDVSTESPVVQQTDETEQSVVEAIVHAVPIRFIVARPVQGIPQELNEEYEYQQRLINEHQVYGTVRVWNTPASSVLCSRTAKERTKLSFIGFVQPGEDGDTFSRHGQRSTKSGLAIKRSRVPPTFDTIRYLLVVERVAKSYLCFRLGTHYYAINVDFNPNIDVPDCIK</sequence>
<name>A0A183A701_9TREM</name>
<proteinExistence type="predicted"/>
<dbReference type="WBParaSite" id="ECPE_0000273901-mRNA-1">
    <property type="protein sequence ID" value="ECPE_0000273901-mRNA-1"/>
    <property type="gene ID" value="ECPE_0000273901"/>
</dbReference>
<protein>
    <submittedName>
        <fullName evidence="5">PDZ domain-containing protein</fullName>
    </submittedName>
</protein>
<dbReference type="EMBL" id="UZAN01039821">
    <property type="protein sequence ID" value="VDP67280.1"/>
    <property type="molecule type" value="Genomic_DNA"/>
</dbReference>
<organism evidence="5">
    <name type="scientific">Echinostoma caproni</name>
    <dbReference type="NCBI Taxonomy" id="27848"/>
    <lineage>
        <taxon>Eukaryota</taxon>
        <taxon>Metazoa</taxon>
        <taxon>Spiralia</taxon>
        <taxon>Lophotrochozoa</taxon>
        <taxon>Platyhelminthes</taxon>
        <taxon>Trematoda</taxon>
        <taxon>Digenea</taxon>
        <taxon>Plagiorchiida</taxon>
        <taxon>Echinostomata</taxon>
        <taxon>Echinostomatoidea</taxon>
        <taxon>Echinostomatidae</taxon>
        <taxon>Echinostoma</taxon>
    </lineage>
</organism>
<reference evidence="3 4" key="2">
    <citation type="submission" date="2018-11" db="EMBL/GenBank/DDBJ databases">
        <authorList>
            <consortium name="Pathogen Informatics"/>
        </authorList>
    </citation>
    <scope>NUCLEOTIDE SEQUENCE [LARGE SCALE GENOMIC DNA]</scope>
    <source>
        <strain evidence="3 4">Egypt</strain>
    </source>
</reference>
<feature type="domain" description="PDZ" evidence="2">
    <location>
        <begin position="11"/>
        <end position="80"/>
    </location>
</feature>
<evidence type="ECO:0000313" key="5">
    <source>
        <dbReference type="WBParaSite" id="ECPE_0000273901-mRNA-1"/>
    </source>
</evidence>
<reference evidence="5" key="1">
    <citation type="submission" date="2016-06" db="UniProtKB">
        <authorList>
            <consortium name="WormBaseParasite"/>
        </authorList>
    </citation>
    <scope>IDENTIFICATION</scope>
</reference>
<keyword evidence="4" id="KW-1185">Reference proteome</keyword>
<dbReference type="SMART" id="SM00228">
    <property type="entry name" value="PDZ"/>
    <property type="match status" value="1"/>
</dbReference>
<dbReference type="OrthoDB" id="6022711at2759"/>
<feature type="compositionally biased region" description="Polar residues" evidence="1">
    <location>
        <begin position="140"/>
        <end position="151"/>
    </location>
</feature>
<dbReference type="InterPro" id="IPR036034">
    <property type="entry name" value="PDZ_sf"/>
</dbReference>
<dbReference type="PROSITE" id="PS50106">
    <property type="entry name" value="PDZ"/>
    <property type="match status" value="1"/>
</dbReference>
<evidence type="ECO:0000259" key="2">
    <source>
        <dbReference type="PROSITE" id="PS50106"/>
    </source>
</evidence>
<dbReference type="InterPro" id="IPR001478">
    <property type="entry name" value="PDZ"/>
</dbReference>
<gene>
    <name evidence="3" type="ORF">ECPE_LOCUS2736</name>
</gene>
<dbReference type="PANTHER" id="PTHR19964:SF92">
    <property type="entry name" value="PATJ HOMOLOG"/>
    <property type="match status" value="1"/>
</dbReference>
<dbReference type="CDD" id="cd06667">
    <property type="entry name" value="PDZ2_MUPP1-like"/>
    <property type="match status" value="1"/>
</dbReference>
<feature type="region of interest" description="Disordered" evidence="1">
    <location>
        <begin position="117"/>
        <end position="153"/>
    </location>
</feature>
<evidence type="ECO:0000256" key="1">
    <source>
        <dbReference type="SAM" id="MobiDB-lite"/>
    </source>
</evidence>
<dbReference type="InterPro" id="IPR051342">
    <property type="entry name" value="PDZ_scaffold"/>
</dbReference>
<evidence type="ECO:0000313" key="4">
    <source>
        <dbReference type="Proteomes" id="UP000272942"/>
    </source>
</evidence>
<dbReference type="Gene3D" id="2.30.42.10">
    <property type="match status" value="1"/>
</dbReference>
<dbReference type="SUPFAM" id="SSF50156">
    <property type="entry name" value="PDZ domain-like"/>
    <property type="match status" value="1"/>
</dbReference>